<dbReference type="AlphaFoldDB" id="A0A8X7TWA8"/>
<comment type="caution">
    <text evidence="1">The sequence shown here is derived from an EMBL/GenBank/DDBJ whole genome shotgun (WGS) entry which is preliminary data.</text>
</comment>
<dbReference type="Gene3D" id="3.30.30.10">
    <property type="entry name" value="Knottin, scorpion toxin-like"/>
    <property type="match status" value="1"/>
</dbReference>
<proteinExistence type="predicted"/>
<keyword evidence="2" id="KW-1185">Reference proteome</keyword>
<gene>
    <name evidence="1" type="ORF">Bca52824_084542</name>
</gene>
<name>A0A8X7TWA8_BRACI</name>
<dbReference type="InterPro" id="IPR036574">
    <property type="entry name" value="Scorpion_toxin-like_sf"/>
</dbReference>
<organism evidence="1 2">
    <name type="scientific">Brassica carinata</name>
    <name type="common">Ethiopian mustard</name>
    <name type="synonym">Abyssinian cabbage</name>
    <dbReference type="NCBI Taxonomy" id="52824"/>
    <lineage>
        <taxon>Eukaryota</taxon>
        <taxon>Viridiplantae</taxon>
        <taxon>Streptophyta</taxon>
        <taxon>Embryophyta</taxon>
        <taxon>Tracheophyta</taxon>
        <taxon>Spermatophyta</taxon>
        <taxon>Magnoliopsida</taxon>
        <taxon>eudicotyledons</taxon>
        <taxon>Gunneridae</taxon>
        <taxon>Pentapetalae</taxon>
        <taxon>rosids</taxon>
        <taxon>malvids</taxon>
        <taxon>Brassicales</taxon>
        <taxon>Brassicaceae</taxon>
        <taxon>Brassiceae</taxon>
        <taxon>Brassica</taxon>
    </lineage>
</organism>
<evidence type="ECO:0000313" key="1">
    <source>
        <dbReference type="EMBL" id="KAG2254406.1"/>
    </source>
</evidence>
<accession>A0A8X7TWA8</accession>
<dbReference type="EMBL" id="JAAMPC010000016">
    <property type="protein sequence ID" value="KAG2254406.1"/>
    <property type="molecule type" value="Genomic_DNA"/>
</dbReference>
<protein>
    <submittedName>
        <fullName evidence="1">Uncharacterized protein</fullName>
    </submittedName>
</protein>
<evidence type="ECO:0000313" key="2">
    <source>
        <dbReference type="Proteomes" id="UP000886595"/>
    </source>
</evidence>
<sequence>MTKIFDFTMIDIYIQKHQQWWTVRSCAKSLVGHGTDYVEIVILARTSASTLRARHGSCNYVFPYHRCICYVPC</sequence>
<dbReference type="Proteomes" id="UP000886595">
    <property type="component" value="Unassembled WGS sequence"/>
</dbReference>
<reference evidence="1 2" key="1">
    <citation type="submission" date="2020-02" db="EMBL/GenBank/DDBJ databases">
        <authorList>
            <person name="Ma Q."/>
            <person name="Huang Y."/>
            <person name="Song X."/>
            <person name="Pei D."/>
        </authorList>
    </citation>
    <scope>NUCLEOTIDE SEQUENCE [LARGE SCALE GENOMIC DNA]</scope>
    <source>
        <strain evidence="1">Sxm20200214</strain>
        <tissue evidence="1">Leaf</tissue>
    </source>
</reference>